<keyword evidence="5" id="KW-0862">Zinc</keyword>
<evidence type="ECO:0000256" key="3">
    <source>
        <dbReference type="ARBA" id="ARBA00022578"/>
    </source>
</evidence>
<evidence type="ECO:0000259" key="8">
    <source>
        <dbReference type="Pfam" id="PF01385"/>
    </source>
</evidence>
<evidence type="ECO:0000256" key="4">
    <source>
        <dbReference type="ARBA" id="ARBA00022723"/>
    </source>
</evidence>
<organism evidence="11 12">
    <name type="scientific">Methanosarcina lacustris Z-7289</name>
    <dbReference type="NCBI Taxonomy" id="1434111"/>
    <lineage>
        <taxon>Archaea</taxon>
        <taxon>Methanobacteriati</taxon>
        <taxon>Methanobacteriota</taxon>
        <taxon>Stenosarchaea group</taxon>
        <taxon>Methanomicrobia</taxon>
        <taxon>Methanosarcinales</taxon>
        <taxon>Methanosarcinaceae</taxon>
        <taxon>Methanosarcina</taxon>
    </lineage>
</organism>
<dbReference type="Proteomes" id="UP000033072">
    <property type="component" value="Chromosome"/>
</dbReference>
<feature type="domain" description="Cas12f1-like TNB" evidence="9">
    <location>
        <begin position="316"/>
        <end position="383"/>
    </location>
</feature>
<evidence type="ECO:0000256" key="1">
    <source>
        <dbReference type="ARBA" id="ARBA00008761"/>
    </source>
</evidence>
<dbReference type="GO" id="GO:0006310">
    <property type="term" value="P:DNA recombination"/>
    <property type="evidence" value="ECO:0007669"/>
    <property type="project" value="UniProtKB-KW"/>
</dbReference>
<accession>A0A0E3S345</accession>
<dbReference type="AlphaFoldDB" id="A0A0E3S345"/>
<keyword evidence="6" id="KW-0238">DNA-binding</keyword>
<evidence type="ECO:0000256" key="2">
    <source>
        <dbReference type="ARBA" id="ARBA00011044"/>
    </source>
</evidence>
<evidence type="ECO:0000313" key="12">
    <source>
        <dbReference type="Proteomes" id="UP000033072"/>
    </source>
</evidence>
<keyword evidence="7" id="KW-0233">DNA recombination</keyword>
<dbReference type="KEGG" id="mls:MSLAZ_2038"/>
<comment type="similarity">
    <text evidence="2">In the N-terminal section; belongs to the transposase 2 family.</text>
</comment>
<comment type="similarity">
    <text evidence="1">In the C-terminal section; belongs to the transposase 35 family.</text>
</comment>
<dbReference type="PANTHER" id="PTHR30405">
    <property type="entry name" value="TRANSPOSASE"/>
    <property type="match status" value="1"/>
</dbReference>
<keyword evidence="3" id="KW-0815">Transposition</keyword>
<dbReference type="Pfam" id="PF12323">
    <property type="entry name" value="HTH_OrfB_IS605"/>
    <property type="match status" value="1"/>
</dbReference>
<evidence type="ECO:0000256" key="7">
    <source>
        <dbReference type="ARBA" id="ARBA00023172"/>
    </source>
</evidence>
<name>A0A0E3S345_9EURY</name>
<dbReference type="PATRIC" id="fig|1434111.4.peg.2678"/>
<feature type="domain" description="Probable transposase IS891/IS1136/IS1341" evidence="8">
    <location>
        <begin position="198"/>
        <end position="304"/>
    </location>
</feature>
<evidence type="ECO:0000256" key="5">
    <source>
        <dbReference type="ARBA" id="ARBA00022833"/>
    </source>
</evidence>
<dbReference type="InterPro" id="IPR051399">
    <property type="entry name" value="RNA-guided_DNA_endo/Transpos"/>
</dbReference>
<dbReference type="Pfam" id="PF01385">
    <property type="entry name" value="OrfB_IS605"/>
    <property type="match status" value="1"/>
</dbReference>
<evidence type="ECO:0000256" key="6">
    <source>
        <dbReference type="ARBA" id="ARBA00023125"/>
    </source>
</evidence>
<dbReference type="NCBIfam" id="TIGR01766">
    <property type="entry name" value="IS200/IS605 family accessory protein TnpB-like domain"/>
    <property type="match status" value="1"/>
</dbReference>
<keyword evidence="4" id="KW-0479">Metal-binding</keyword>
<proteinExistence type="inferred from homology"/>
<dbReference type="PANTHER" id="PTHR30405:SF11">
    <property type="entry name" value="RNA-GUIDED DNA ENDONUCLEASE RV2885C-RELATED"/>
    <property type="match status" value="1"/>
</dbReference>
<sequence>MRKGSLYRIYPEEGQKQVLEQHFGGVRFLYNKLLHIKSILYSQCGCSITRSELDKHILVLKDIYPWLKNVNSQSLQQANKNLDNAYQRFFKGLGDYPAEKLKKKQHFSFQVPQHYKINLTTSEIFLPIIGWIKINMHRPLFEPAFFETHIKTTTINNEIIVEKDLNSEFLRTATVSRTSAGRYHISILTEDLNKYPVTQQYSESTLVGVDVGIKTFAAISTGEKIENPRFLKKSIKKLKMLQKRVSRKVKGSKNRKKAVNKLAKQHQLVSNQRNNFQHKVSLSLIRENQAVAIETLNIKGMIKNHKLAQAVADSAWSSFVLKLSYKAQWFGKTILKIGMFEPSSQNCHVCGYHNSELTLKDREWLCPSCNTNHDRDINAAINIKQFAINNLITSGTEGRACGVILKRESREAGCPSFQ</sequence>
<dbReference type="NCBIfam" id="NF040570">
    <property type="entry name" value="guided_TnpB"/>
    <property type="match status" value="1"/>
</dbReference>
<keyword evidence="12" id="KW-1185">Reference proteome</keyword>
<dbReference type="InterPro" id="IPR010095">
    <property type="entry name" value="Cas12f1-like_TNB"/>
</dbReference>
<dbReference type="GO" id="GO:0032196">
    <property type="term" value="P:transposition"/>
    <property type="evidence" value="ECO:0007669"/>
    <property type="project" value="UniProtKB-KW"/>
</dbReference>
<dbReference type="InterPro" id="IPR021027">
    <property type="entry name" value="Transposase_put_HTH"/>
</dbReference>
<dbReference type="Pfam" id="PF07282">
    <property type="entry name" value="Cas12f1-like_TNB"/>
    <property type="match status" value="1"/>
</dbReference>
<dbReference type="InterPro" id="IPR001959">
    <property type="entry name" value="Transposase"/>
</dbReference>
<dbReference type="EMBL" id="CP009515">
    <property type="protein sequence ID" value="AKB75299.1"/>
    <property type="molecule type" value="Genomic_DNA"/>
</dbReference>
<evidence type="ECO:0000259" key="9">
    <source>
        <dbReference type="Pfam" id="PF07282"/>
    </source>
</evidence>
<feature type="domain" description="Transposase putative helix-turn-helix" evidence="10">
    <location>
        <begin position="1"/>
        <end position="43"/>
    </location>
</feature>
<dbReference type="GO" id="GO:0046872">
    <property type="term" value="F:metal ion binding"/>
    <property type="evidence" value="ECO:0007669"/>
    <property type="project" value="UniProtKB-KW"/>
</dbReference>
<evidence type="ECO:0000313" key="11">
    <source>
        <dbReference type="EMBL" id="AKB75299.1"/>
    </source>
</evidence>
<dbReference type="GeneID" id="24806824"/>
<dbReference type="RefSeq" id="WP_048129355.1">
    <property type="nucleotide sequence ID" value="NZ_CP009515.1"/>
</dbReference>
<dbReference type="GO" id="GO:0003677">
    <property type="term" value="F:DNA binding"/>
    <property type="evidence" value="ECO:0007669"/>
    <property type="project" value="UniProtKB-KW"/>
</dbReference>
<dbReference type="OrthoDB" id="131357at2157"/>
<reference evidence="11 12" key="1">
    <citation type="submission" date="2014-07" db="EMBL/GenBank/DDBJ databases">
        <title>Methanogenic archaea and the global carbon cycle.</title>
        <authorList>
            <person name="Henriksen J.R."/>
            <person name="Luke J."/>
            <person name="Reinhart S."/>
            <person name="Benedict M.N."/>
            <person name="Youngblut N.D."/>
            <person name="Metcalf M.E."/>
            <person name="Whitaker R.J."/>
            <person name="Metcalf W.W."/>
        </authorList>
    </citation>
    <scope>NUCLEOTIDE SEQUENCE [LARGE SCALE GENOMIC DNA]</scope>
    <source>
        <strain evidence="11 12">Z-7289</strain>
    </source>
</reference>
<protein>
    <submittedName>
        <fullName evidence="11">Mobile element protein</fullName>
    </submittedName>
</protein>
<gene>
    <name evidence="11" type="ORF">MSLAZ_2038</name>
</gene>
<dbReference type="HOGENOM" id="CLU_032903_0_0_2"/>
<evidence type="ECO:0000259" key="10">
    <source>
        <dbReference type="Pfam" id="PF12323"/>
    </source>
</evidence>